<evidence type="ECO:0000313" key="4">
    <source>
        <dbReference type="Proteomes" id="UP000615003"/>
    </source>
</evidence>
<reference evidence="2 3" key="2">
    <citation type="submission" date="2017-11" db="EMBL/GenBank/DDBJ databases">
        <authorList>
            <person name="Han C.G."/>
        </authorList>
    </citation>
    <scope>NUCLEOTIDE SEQUENCE [LARGE SCALE GENOMIC DNA]</scope>
    <source>
        <strain evidence="3">ATCC 43555</strain>
        <strain evidence="2">ATCC43555</strain>
    </source>
</reference>
<evidence type="ECO:0000313" key="1">
    <source>
        <dbReference type="EMBL" id="MBE0384733.1"/>
    </source>
</evidence>
<evidence type="ECO:0000313" key="3">
    <source>
        <dbReference type="Proteomes" id="UP000238288"/>
    </source>
</evidence>
<protein>
    <submittedName>
        <fullName evidence="2">Uncharacterized protein</fullName>
    </submittedName>
</protein>
<organism evidence="2 3">
    <name type="scientific">Pseudoalteromonas carrageenovora IAM 12662</name>
    <dbReference type="NCBI Taxonomy" id="1314868"/>
    <lineage>
        <taxon>Bacteria</taxon>
        <taxon>Pseudomonadati</taxon>
        <taxon>Pseudomonadota</taxon>
        <taxon>Gammaproteobacteria</taxon>
        <taxon>Alteromonadales</taxon>
        <taxon>Pseudoalteromonadaceae</taxon>
        <taxon>Pseudoalteromonas</taxon>
    </lineage>
</organism>
<proteinExistence type="predicted"/>
<dbReference type="Proteomes" id="UP000238288">
    <property type="component" value="Chromosome PCAR9b"/>
</dbReference>
<dbReference type="GeneID" id="93665812"/>
<keyword evidence="4" id="KW-1185">Reference proteome</keyword>
<dbReference type="Proteomes" id="UP000615003">
    <property type="component" value="Unassembled WGS sequence"/>
</dbReference>
<dbReference type="RefSeq" id="WP_104644110.1">
    <property type="nucleotide sequence ID" value="NZ_AQGW01000025.1"/>
</dbReference>
<dbReference type="OrthoDB" id="2425044at2"/>
<accession>A0A2K4XFL8</accession>
<dbReference type="AlphaFoldDB" id="A0A2K4XFL8"/>
<dbReference type="EMBL" id="AQGW01000025">
    <property type="protein sequence ID" value="MBE0384733.1"/>
    <property type="molecule type" value="Genomic_DNA"/>
</dbReference>
<gene>
    <name evidence="2" type="ORF">PCAR9_B0645</name>
    <name evidence="1" type="ORF">PCARR_b0760</name>
</gene>
<name>A0A2K4XFL8_PSEVC</name>
<sequence>MKLREFSLWAYKLELNDSRAFTLENRCVCAHFERHFKSLEEDNIYRVVIKLGEPDQRDGTTEESSSVLKFYSNFDFDHFYKLKGIERKEFLLSTLYTALLKVCELKVWDIEPFKQAYRRVIEDKFDNSYEVSTKNNRARSMAASLNAQHTEEQFNLVIIVKNNDGKVIFERQVLSEEPDEFLFNGQIGNLKWTSNDILTYIAKDKSVIETMNLSPNG</sequence>
<dbReference type="EMBL" id="LT965929">
    <property type="protein sequence ID" value="SOU43112.1"/>
    <property type="molecule type" value="Genomic_DNA"/>
</dbReference>
<evidence type="ECO:0000313" key="2">
    <source>
        <dbReference type="EMBL" id="SOU43112.1"/>
    </source>
</evidence>
<reference evidence="1 4" key="1">
    <citation type="submission" date="2015-06" db="EMBL/GenBank/DDBJ databases">
        <title>Genome sequence of Pseudoalteromonas carrageenovora.</title>
        <authorList>
            <person name="Xie B.-B."/>
            <person name="Rong J.-C."/>
            <person name="Qin Q.-L."/>
            <person name="Zhang Y.-Z."/>
        </authorList>
    </citation>
    <scope>NUCLEOTIDE SEQUENCE [LARGE SCALE GENOMIC DNA]</scope>
    <source>
        <strain evidence="1 4">IAM 12662</strain>
    </source>
</reference>